<organism evidence="5 6">
    <name type="scientific">Sphaerochaeta pleomorpha (strain ATCC BAA-1885 / DSM 22778 / Grapes)</name>
    <dbReference type="NCBI Taxonomy" id="158190"/>
    <lineage>
        <taxon>Bacteria</taxon>
        <taxon>Pseudomonadati</taxon>
        <taxon>Spirochaetota</taxon>
        <taxon>Spirochaetia</taxon>
        <taxon>Spirochaetales</taxon>
        <taxon>Sphaerochaetaceae</taxon>
        <taxon>Sphaerochaeta</taxon>
    </lineage>
</organism>
<sequence>MVRRNTIGPYLLVLSFGSVATGLLIPAMGLLVVSKGYSLFYLGLAMLCYSGTMLLFEVPSGIFCDAKGRRNSYQAGQVLSLLGSLCIFSPSVGFLLLGFSLTGLGRAFGSGSLDALLIEDQLGNNGKLENAMVAMDICTSVSLAVGSFIGGYLLAKGREGAHLCDLVLVVRMALLFFNCILVSFLIEKDQNPRLPRVALREQASLLFLQVKGKPFLVYFITYTGMQGLLLASLESYWQPFLKGLLASNGKLWVLGLVGGMVFVASVAGAFSAKVLLKKSRANCLFLIGLFLTFGMEMILAVSGNVVTFCIAYALIYFLLGIVSVVGGVLFNLALDSSVRSSALSLNSMLMQIGGLIAAMVALAVLKWGSISLYWVLVSGFGCLSVLFLAKPFSKVAPKS</sequence>
<dbReference type="InterPro" id="IPR011701">
    <property type="entry name" value="MFS"/>
</dbReference>
<feature type="transmembrane region" description="Helical" evidence="4">
    <location>
        <begin position="166"/>
        <end position="186"/>
    </location>
</feature>
<dbReference type="HOGENOM" id="CLU_046685_5_0_12"/>
<dbReference type="AlphaFoldDB" id="G8QYS6"/>
<feature type="transmembrane region" description="Helical" evidence="4">
    <location>
        <begin position="310"/>
        <end position="333"/>
    </location>
</feature>
<protein>
    <submittedName>
        <fullName evidence="5">Major Facilitator Superfamily transporter</fullName>
    </submittedName>
</protein>
<keyword evidence="1 4" id="KW-0812">Transmembrane</keyword>
<feature type="transmembrane region" description="Helical" evidence="4">
    <location>
        <begin position="12"/>
        <end position="33"/>
    </location>
</feature>
<proteinExistence type="predicted"/>
<evidence type="ECO:0000256" key="2">
    <source>
        <dbReference type="ARBA" id="ARBA00022989"/>
    </source>
</evidence>
<feature type="transmembrane region" description="Helical" evidence="4">
    <location>
        <begin position="39"/>
        <end position="58"/>
    </location>
</feature>
<dbReference type="PANTHER" id="PTHR23530">
    <property type="entry name" value="TRANSPORT PROTEIN-RELATED"/>
    <property type="match status" value="1"/>
</dbReference>
<evidence type="ECO:0000256" key="4">
    <source>
        <dbReference type="SAM" id="Phobius"/>
    </source>
</evidence>
<dbReference type="GO" id="GO:0022857">
    <property type="term" value="F:transmembrane transporter activity"/>
    <property type="evidence" value="ECO:0007669"/>
    <property type="project" value="InterPro"/>
</dbReference>
<feature type="transmembrane region" description="Helical" evidence="4">
    <location>
        <begin position="131"/>
        <end position="154"/>
    </location>
</feature>
<feature type="transmembrane region" description="Helical" evidence="4">
    <location>
        <begin position="345"/>
        <end position="365"/>
    </location>
</feature>
<keyword evidence="6" id="KW-1185">Reference proteome</keyword>
<feature type="transmembrane region" description="Helical" evidence="4">
    <location>
        <begin position="371"/>
        <end position="389"/>
    </location>
</feature>
<feature type="transmembrane region" description="Helical" evidence="4">
    <location>
        <begin position="283"/>
        <end position="304"/>
    </location>
</feature>
<dbReference type="PANTHER" id="PTHR23530:SF1">
    <property type="entry name" value="PERMEASE, MAJOR FACILITATOR SUPERFAMILY-RELATED"/>
    <property type="match status" value="1"/>
</dbReference>
<dbReference type="STRING" id="158190.SpiGrapes_1909"/>
<keyword evidence="3 4" id="KW-0472">Membrane</keyword>
<dbReference type="InterPro" id="IPR036259">
    <property type="entry name" value="MFS_trans_sf"/>
</dbReference>
<feature type="transmembrane region" description="Helical" evidence="4">
    <location>
        <begin position="78"/>
        <end position="101"/>
    </location>
</feature>
<dbReference type="InterPro" id="IPR053160">
    <property type="entry name" value="MFS_DHA3_Transporter"/>
</dbReference>
<accession>G8QYS6</accession>
<evidence type="ECO:0000313" key="6">
    <source>
        <dbReference type="Proteomes" id="UP000005632"/>
    </source>
</evidence>
<evidence type="ECO:0000256" key="3">
    <source>
        <dbReference type="ARBA" id="ARBA00023136"/>
    </source>
</evidence>
<dbReference type="SUPFAM" id="SSF103473">
    <property type="entry name" value="MFS general substrate transporter"/>
    <property type="match status" value="1"/>
</dbReference>
<name>G8QYS6_SPHPG</name>
<reference evidence="5 6" key="1">
    <citation type="submission" date="2011-11" db="EMBL/GenBank/DDBJ databases">
        <title>Complete sequence of Spirochaeta sp. grapes.</title>
        <authorList>
            <consortium name="US DOE Joint Genome Institute"/>
            <person name="Lucas S."/>
            <person name="Han J."/>
            <person name="Lapidus A."/>
            <person name="Cheng J.-F."/>
            <person name="Goodwin L."/>
            <person name="Pitluck S."/>
            <person name="Peters L."/>
            <person name="Ovchinnikova G."/>
            <person name="Munk A.C."/>
            <person name="Detter J.C."/>
            <person name="Han C."/>
            <person name="Tapia R."/>
            <person name="Land M."/>
            <person name="Hauser L."/>
            <person name="Kyrpides N."/>
            <person name="Ivanova N."/>
            <person name="Pagani I."/>
            <person name="Ritalahtilisa K."/>
            <person name="Loeffler F."/>
            <person name="Woyke T."/>
        </authorList>
    </citation>
    <scope>NUCLEOTIDE SEQUENCE [LARGE SCALE GENOMIC DNA]</scope>
    <source>
        <strain evidence="6">ATCC BAA-1885 / DSM 22778 / Grapes</strain>
    </source>
</reference>
<dbReference type="EMBL" id="CP003155">
    <property type="protein sequence ID" value="AEV29703.1"/>
    <property type="molecule type" value="Genomic_DNA"/>
</dbReference>
<dbReference type="Gene3D" id="1.20.1250.20">
    <property type="entry name" value="MFS general substrate transporter like domains"/>
    <property type="match status" value="1"/>
</dbReference>
<keyword evidence="2 4" id="KW-1133">Transmembrane helix</keyword>
<feature type="transmembrane region" description="Helical" evidence="4">
    <location>
        <begin position="251"/>
        <end position="276"/>
    </location>
</feature>
<evidence type="ECO:0000256" key="1">
    <source>
        <dbReference type="ARBA" id="ARBA00022692"/>
    </source>
</evidence>
<dbReference type="Proteomes" id="UP000005632">
    <property type="component" value="Chromosome"/>
</dbReference>
<dbReference type="eggNOG" id="COG2814">
    <property type="taxonomic scope" value="Bacteria"/>
</dbReference>
<gene>
    <name evidence="5" type="ordered locus">SpiGrapes_1909</name>
</gene>
<dbReference type="KEGG" id="sgp:SpiGrapes_1909"/>
<dbReference type="Pfam" id="PF07690">
    <property type="entry name" value="MFS_1"/>
    <property type="match status" value="1"/>
</dbReference>
<dbReference type="RefSeq" id="WP_014270546.1">
    <property type="nucleotide sequence ID" value="NC_016633.1"/>
</dbReference>
<evidence type="ECO:0000313" key="5">
    <source>
        <dbReference type="EMBL" id="AEV29703.1"/>
    </source>
</evidence>